<keyword evidence="6" id="KW-1185">Reference proteome</keyword>
<dbReference type="GO" id="GO:0016020">
    <property type="term" value="C:membrane"/>
    <property type="evidence" value="ECO:0007669"/>
    <property type="project" value="InterPro"/>
</dbReference>
<evidence type="ECO:0008006" key="7">
    <source>
        <dbReference type="Google" id="ProtNLM"/>
    </source>
</evidence>
<dbReference type="Proteomes" id="UP000594261">
    <property type="component" value="Chromosome 11"/>
</dbReference>
<keyword evidence="2 4" id="KW-1133">Transmembrane helix</keyword>
<dbReference type="InParanoid" id="A0A7N2RD91"/>
<reference evidence="5" key="2">
    <citation type="submission" date="2021-01" db="UniProtKB">
        <authorList>
            <consortium name="EnsemblPlants"/>
        </authorList>
    </citation>
    <scope>IDENTIFICATION</scope>
</reference>
<dbReference type="AlphaFoldDB" id="A0A7N2RD91"/>
<evidence type="ECO:0000256" key="4">
    <source>
        <dbReference type="SAM" id="Phobius"/>
    </source>
</evidence>
<feature type="transmembrane region" description="Helical" evidence="4">
    <location>
        <begin position="72"/>
        <end position="92"/>
    </location>
</feature>
<evidence type="ECO:0000256" key="3">
    <source>
        <dbReference type="ARBA" id="ARBA00023136"/>
    </source>
</evidence>
<evidence type="ECO:0000256" key="1">
    <source>
        <dbReference type="ARBA" id="ARBA00022692"/>
    </source>
</evidence>
<dbReference type="GO" id="GO:0022857">
    <property type="term" value="F:transmembrane transporter activity"/>
    <property type="evidence" value="ECO:0007669"/>
    <property type="project" value="InterPro"/>
</dbReference>
<dbReference type="PANTHER" id="PTHR31218">
    <property type="entry name" value="WAT1-RELATED PROTEIN"/>
    <property type="match status" value="1"/>
</dbReference>
<name>A0A7N2RD91_QUELO</name>
<dbReference type="EnsemblPlants" id="QL11p018976:mrna">
    <property type="protein sequence ID" value="QL11p018976:mrna"/>
    <property type="gene ID" value="QL11p018976"/>
</dbReference>
<reference evidence="5 6" key="1">
    <citation type="journal article" date="2016" name="G3 (Bethesda)">
        <title>First Draft Assembly and Annotation of the Genome of a California Endemic Oak Quercus lobata Nee (Fagaceae).</title>
        <authorList>
            <person name="Sork V.L."/>
            <person name="Fitz-Gibbon S.T."/>
            <person name="Puiu D."/>
            <person name="Crepeau M."/>
            <person name="Gugger P.F."/>
            <person name="Sherman R."/>
            <person name="Stevens K."/>
            <person name="Langley C.H."/>
            <person name="Pellegrini M."/>
            <person name="Salzberg S.L."/>
        </authorList>
    </citation>
    <scope>NUCLEOTIDE SEQUENCE [LARGE SCALE GENOMIC DNA]</scope>
    <source>
        <strain evidence="5 6">cv. SW786</strain>
    </source>
</reference>
<keyword evidence="3 4" id="KW-0472">Membrane</keyword>
<organism evidence="5 6">
    <name type="scientific">Quercus lobata</name>
    <name type="common">Valley oak</name>
    <dbReference type="NCBI Taxonomy" id="97700"/>
    <lineage>
        <taxon>Eukaryota</taxon>
        <taxon>Viridiplantae</taxon>
        <taxon>Streptophyta</taxon>
        <taxon>Embryophyta</taxon>
        <taxon>Tracheophyta</taxon>
        <taxon>Spermatophyta</taxon>
        <taxon>Magnoliopsida</taxon>
        <taxon>eudicotyledons</taxon>
        <taxon>Gunneridae</taxon>
        <taxon>Pentapetalae</taxon>
        <taxon>rosids</taxon>
        <taxon>fabids</taxon>
        <taxon>Fagales</taxon>
        <taxon>Fagaceae</taxon>
        <taxon>Quercus</taxon>
    </lineage>
</organism>
<sequence length="99" mass="11308">MLFTLYRGVEIDLWSTHVDLLHHDHQQHVAPSHQGSSSRQVIGTLLCLASSLSYAMWLIIQAKMIESYPCLYSSTALICTMSFMQSIVFALCTERDWSR</sequence>
<evidence type="ECO:0000313" key="5">
    <source>
        <dbReference type="EnsemblPlants" id="QL11p018976:mrna"/>
    </source>
</evidence>
<proteinExistence type="predicted"/>
<accession>A0A7N2RD91</accession>
<dbReference type="Gramene" id="QL11p018976:mrna">
    <property type="protein sequence ID" value="QL11p018976:mrna"/>
    <property type="gene ID" value="QL11p018976"/>
</dbReference>
<evidence type="ECO:0000256" key="2">
    <source>
        <dbReference type="ARBA" id="ARBA00022989"/>
    </source>
</evidence>
<protein>
    <recommendedName>
        <fullName evidence="7">WAT1-related protein</fullName>
    </recommendedName>
</protein>
<feature type="transmembrane region" description="Helical" evidence="4">
    <location>
        <begin position="41"/>
        <end position="60"/>
    </location>
</feature>
<dbReference type="InterPro" id="IPR030184">
    <property type="entry name" value="WAT1-related"/>
</dbReference>
<evidence type="ECO:0000313" key="6">
    <source>
        <dbReference type="Proteomes" id="UP000594261"/>
    </source>
</evidence>
<dbReference type="EMBL" id="LRBV02000011">
    <property type="status" value="NOT_ANNOTATED_CDS"/>
    <property type="molecule type" value="Genomic_DNA"/>
</dbReference>
<keyword evidence="1 4" id="KW-0812">Transmembrane</keyword>